<organism evidence="2 3">
    <name type="scientific">Phytohabitans houttuyneae</name>
    <dbReference type="NCBI Taxonomy" id="1076126"/>
    <lineage>
        <taxon>Bacteria</taxon>
        <taxon>Bacillati</taxon>
        <taxon>Actinomycetota</taxon>
        <taxon>Actinomycetes</taxon>
        <taxon>Micromonosporales</taxon>
        <taxon>Micromonosporaceae</taxon>
    </lineage>
</organism>
<protein>
    <submittedName>
        <fullName evidence="2">Uncharacterized protein</fullName>
    </submittedName>
</protein>
<dbReference type="Proteomes" id="UP000482800">
    <property type="component" value="Unassembled WGS sequence"/>
</dbReference>
<name>A0A6V8KES7_9ACTN</name>
<proteinExistence type="predicted"/>
<dbReference type="EMBL" id="BLPF01000001">
    <property type="protein sequence ID" value="GFJ80546.1"/>
    <property type="molecule type" value="Genomic_DNA"/>
</dbReference>
<feature type="region of interest" description="Disordered" evidence="1">
    <location>
        <begin position="10"/>
        <end position="39"/>
    </location>
</feature>
<feature type="compositionally biased region" description="Polar residues" evidence="1">
    <location>
        <begin position="26"/>
        <end position="39"/>
    </location>
</feature>
<accession>A0A6V8KES7</accession>
<evidence type="ECO:0000256" key="1">
    <source>
        <dbReference type="SAM" id="MobiDB-lite"/>
    </source>
</evidence>
<reference evidence="2 3" key="1">
    <citation type="submission" date="2020-03" db="EMBL/GenBank/DDBJ databases">
        <title>Whole genome shotgun sequence of Phytohabitans houttuyneae NBRC 108639.</title>
        <authorList>
            <person name="Komaki H."/>
            <person name="Tamura T."/>
        </authorList>
    </citation>
    <scope>NUCLEOTIDE SEQUENCE [LARGE SCALE GENOMIC DNA]</scope>
    <source>
        <strain evidence="2 3">NBRC 108639</strain>
    </source>
</reference>
<reference evidence="2 3" key="2">
    <citation type="submission" date="2020-03" db="EMBL/GenBank/DDBJ databases">
        <authorList>
            <person name="Ichikawa N."/>
            <person name="Kimura A."/>
            <person name="Kitahashi Y."/>
            <person name="Uohara A."/>
        </authorList>
    </citation>
    <scope>NUCLEOTIDE SEQUENCE [LARGE SCALE GENOMIC DNA]</scope>
    <source>
        <strain evidence="2 3">NBRC 108639</strain>
    </source>
</reference>
<sequence>MIVIDVETLSSGIPSKSSRMSSSESIATPTLPTSPWATGSSESYPIWVGRSNATERPVVPAASNWWYRALDSAAVPNPAYCRMVHGRDVYIVRYTPRVYGYSPGAPRRDAS</sequence>
<gene>
    <name evidence="2" type="ORF">Phou_047260</name>
</gene>
<evidence type="ECO:0000313" key="2">
    <source>
        <dbReference type="EMBL" id="GFJ80546.1"/>
    </source>
</evidence>
<comment type="caution">
    <text evidence="2">The sequence shown here is derived from an EMBL/GenBank/DDBJ whole genome shotgun (WGS) entry which is preliminary data.</text>
</comment>
<feature type="compositionally biased region" description="Low complexity" evidence="1">
    <location>
        <begin position="10"/>
        <end position="25"/>
    </location>
</feature>
<evidence type="ECO:0000313" key="3">
    <source>
        <dbReference type="Proteomes" id="UP000482800"/>
    </source>
</evidence>
<keyword evidence="3" id="KW-1185">Reference proteome</keyword>
<dbReference type="AlphaFoldDB" id="A0A6V8KES7"/>